<dbReference type="OrthoDB" id="6455957at2"/>
<dbReference type="RefSeq" id="WP_013577782.1">
    <property type="nucleotide sequence ID" value="NC_015062.1"/>
</dbReference>
<accession>A0A0H3FID0</accession>
<dbReference type="Gene3D" id="2.40.10.210">
    <property type="entry name" value="Phage tail proteins (gpFII-like)"/>
    <property type="match status" value="1"/>
</dbReference>
<dbReference type="HOGENOM" id="CLU_183033_0_0_6"/>
<proteinExistence type="predicted"/>
<dbReference type="Proteomes" id="UP000007257">
    <property type="component" value="Plasmid pRAHAQ01"/>
</dbReference>
<dbReference type="EMBL" id="CP002506">
    <property type="protein sequence ID" value="ADW76101.1"/>
    <property type="molecule type" value="Genomic_DNA"/>
</dbReference>
<protein>
    <recommendedName>
        <fullName evidence="3">ATP-binding sugar transporter Gifsy-2</fullName>
    </recommendedName>
</protein>
<name>A0A0H3FID0_RAHSY</name>
<evidence type="ECO:0008006" key="3">
    <source>
        <dbReference type="Google" id="ProtNLM"/>
    </source>
</evidence>
<dbReference type="Pfam" id="PF13856">
    <property type="entry name" value="Gifsy-2"/>
    <property type="match status" value="1"/>
</dbReference>
<sequence>MANAFDALAARMDAVTTARFGREVVINGTVFTGVESHFLPEMGPVSGDGLSVVVFSPDYRPHRNHQVVYQGESYIVTRHQMFNGKPQIWLE</sequence>
<dbReference type="KEGG" id="rah:Rahaq_4518"/>
<dbReference type="eggNOG" id="ENOG5032ZMD">
    <property type="taxonomic scope" value="Bacteria"/>
</dbReference>
<evidence type="ECO:0000313" key="2">
    <source>
        <dbReference type="Proteomes" id="UP000007257"/>
    </source>
</evidence>
<keyword evidence="1" id="KW-0614">Plasmid</keyword>
<reference evidence="2" key="1">
    <citation type="submission" date="2011-01" db="EMBL/GenBank/DDBJ databases">
        <title>Complete sequence of plasmid1 of Rahnella sp. Y9602.</title>
        <authorList>
            <consortium name="US DOE Joint Genome Institute"/>
            <person name="Lucas S."/>
            <person name="Copeland A."/>
            <person name="Lapidus A."/>
            <person name="Cheng J.-F."/>
            <person name="Goodwin L."/>
            <person name="Pitluck S."/>
            <person name="Lu M."/>
            <person name="Detter J.C."/>
            <person name="Han C."/>
            <person name="Tapia R."/>
            <person name="Land M."/>
            <person name="Hauser L."/>
            <person name="Kyrpides N."/>
            <person name="Ivanova N."/>
            <person name="Ovchinnikova G."/>
            <person name="Pagani I."/>
            <person name="Sobecky P.A."/>
            <person name="Martinez R.J."/>
            <person name="Woyke T."/>
        </authorList>
    </citation>
    <scope>NUCLEOTIDE SEQUENCE [LARGE SCALE GENOMIC DNA]</scope>
    <source>
        <strain evidence="2">Y9602</strain>
        <plasmid evidence="2">pRAHAQ01</plasmid>
    </source>
</reference>
<evidence type="ECO:0000313" key="1">
    <source>
        <dbReference type="EMBL" id="ADW76101.1"/>
    </source>
</evidence>
<dbReference type="InterPro" id="IPR025601">
    <property type="entry name" value="ATP-bd_sugar_transptr-like"/>
</dbReference>
<dbReference type="SUPFAM" id="SSF69279">
    <property type="entry name" value="Phage tail proteins"/>
    <property type="match status" value="1"/>
</dbReference>
<dbReference type="AlphaFoldDB" id="A0A0H3FID0"/>
<organism evidence="1 2">
    <name type="scientific">Rahnella sp. (strain Y9602)</name>
    <dbReference type="NCBI Taxonomy" id="2703885"/>
    <lineage>
        <taxon>Bacteria</taxon>
        <taxon>Pseudomonadati</taxon>
        <taxon>Pseudomonadota</taxon>
        <taxon>Gammaproteobacteria</taxon>
        <taxon>Enterobacterales</taxon>
        <taxon>Yersiniaceae</taxon>
        <taxon>Rahnella</taxon>
    </lineage>
</organism>
<geneLocation type="plasmid" evidence="1 2">
    <name>pRAHAQ01</name>
</geneLocation>
<reference evidence="1 2" key="2">
    <citation type="journal article" date="2012" name="J. Bacteriol.">
        <title>Complete Genome Sequence of Rahnella sp. Strain Y9602, a Gammaproteobacterium Isolate from Metal- and Radionuclide-Contaminated Soil.</title>
        <authorList>
            <person name="Martinez R.J."/>
            <person name="Bruce D."/>
            <person name="Detter C."/>
            <person name="Goodwin L.A."/>
            <person name="Han J."/>
            <person name="Han C.S."/>
            <person name="Held B."/>
            <person name="Land M.L."/>
            <person name="Mikhailova N."/>
            <person name="Nolan M."/>
            <person name="Pennacchio L."/>
            <person name="Pitluck S."/>
            <person name="Tapia R."/>
            <person name="Woyke T."/>
            <person name="Sobecky P.A."/>
        </authorList>
    </citation>
    <scope>NUCLEOTIDE SEQUENCE [LARGE SCALE GENOMIC DNA]</scope>
    <source>
        <strain evidence="1 2">Y9602</strain>
        <plasmid evidence="1 2">pRAHAQ01</plasmid>
    </source>
</reference>
<gene>
    <name evidence="1" type="ordered locus">Rahaq_4518</name>
</gene>